<dbReference type="Gene3D" id="3.40.190.10">
    <property type="entry name" value="Periplasmic binding protein-like II"/>
    <property type="match status" value="2"/>
</dbReference>
<comment type="caution">
    <text evidence="6">The sequence shown here is derived from an EMBL/GenBank/DDBJ whole genome shotgun (WGS) entry which is preliminary data.</text>
</comment>
<evidence type="ECO:0000256" key="3">
    <source>
        <dbReference type="ARBA" id="ARBA00023125"/>
    </source>
</evidence>
<accession>A0A2T1A6Q8</accession>
<evidence type="ECO:0000256" key="2">
    <source>
        <dbReference type="ARBA" id="ARBA00023015"/>
    </source>
</evidence>
<dbReference type="Proteomes" id="UP000237752">
    <property type="component" value="Unassembled WGS sequence"/>
</dbReference>
<evidence type="ECO:0000256" key="1">
    <source>
        <dbReference type="ARBA" id="ARBA00009437"/>
    </source>
</evidence>
<dbReference type="GO" id="GO:0032993">
    <property type="term" value="C:protein-DNA complex"/>
    <property type="evidence" value="ECO:0007669"/>
    <property type="project" value="TreeGrafter"/>
</dbReference>
<evidence type="ECO:0000313" key="6">
    <source>
        <dbReference type="EMBL" id="PRZ44295.1"/>
    </source>
</evidence>
<evidence type="ECO:0000259" key="5">
    <source>
        <dbReference type="Pfam" id="PF03466"/>
    </source>
</evidence>
<dbReference type="EMBL" id="PVUE01000001">
    <property type="protein sequence ID" value="PRZ44295.1"/>
    <property type="molecule type" value="Genomic_DNA"/>
</dbReference>
<evidence type="ECO:0000256" key="4">
    <source>
        <dbReference type="ARBA" id="ARBA00023163"/>
    </source>
</evidence>
<keyword evidence="3" id="KW-0238">DNA-binding</keyword>
<dbReference type="GO" id="GO:0003677">
    <property type="term" value="F:DNA binding"/>
    <property type="evidence" value="ECO:0007669"/>
    <property type="project" value="UniProtKB-KW"/>
</dbReference>
<reference evidence="6 7" key="1">
    <citation type="submission" date="2018-03" db="EMBL/GenBank/DDBJ databases">
        <title>Genomic Encyclopedia of Archaeal and Bacterial Type Strains, Phase II (KMG-II): from individual species to whole genera.</title>
        <authorList>
            <person name="Goeker M."/>
        </authorList>
    </citation>
    <scope>NUCLEOTIDE SEQUENCE [LARGE SCALE GENOMIC DNA]</scope>
    <source>
        <strain evidence="6 7">DSM 100065</strain>
    </source>
</reference>
<dbReference type="PANTHER" id="PTHR30346">
    <property type="entry name" value="TRANSCRIPTIONAL DUAL REGULATOR HCAR-RELATED"/>
    <property type="match status" value="1"/>
</dbReference>
<protein>
    <submittedName>
        <fullName evidence="6">LysR substrate binding domain-containing protein</fullName>
    </submittedName>
</protein>
<feature type="domain" description="LysR substrate-binding" evidence="5">
    <location>
        <begin position="2"/>
        <end position="198"/>
    </location>
</feature>
<comment type="similarity">
    <text evidence="1">Belongs to the LysR transcriptional regulatory family.</text>
</comment>
<dbReference type="InterPro" id="IPR005119">
    <property type="entry name" value="LysR_subst-bd"/>
</dbReference>
<dbReference type="PANTHER" id="PTHR30346:SF29">
    <property type="entry name" value="LYSR SUBSTRATE-BINDING"/>
    <property type="match status" value="1"/>
</dbReference>
<name>A0A2T1A6Q8_9ACTN</name>
<keyword evidence="7" id="KW-1185">Reference proteome</keyword>
<keyword evidence="2" id="KW-0805">Transcription regulation</keyword>
<gene>
    <name evidence="6" type="ORF">CLV47_101421</name>
</gene>
<dbReference type="GO" id="GO:0003700">
    <property type="term" value="F:DNA-binding transcription factor activity"/>
    <property type="evidence" value="ECO:0007669"/>
    <property type="project" value="TreeGrafter"/>
</dbReference>
<dbReference type="AlphaFoldDB" id="A0A2T1A6Q8"/>
<keyword evidence="4" id="KW-0804">Transcription</keyword>
<organism evidence="6 7">
    <name type="scientific">Antricoccus suffuscus</name>
    <dbReference type="NCBI Taxonomy" id="1629062"/>
    <lineage>
        <taxon>Bacteria</taxon>
        <taxon>Bacillati</taxon>
        <taxon>Actinomycetota</taxon>
        <taxon>Actinomycetes</taxon>
        <taxon>Geodermatophilales</taxon>
        <taxon>Antricoccaceae</taxon>
        <taxon>Antricoccus</taxon>
    </lineage>
</organism>
<evidence type="ECO:0000313" key="7">
    <source>
        <dbReference type="Proteomes" id="UP000237752"/>
    </source>
</evidence>
<proteinExistence type="inferred from homology"/>
<dbReference type="SUPFAM" id="SSF53850">
    <property type="entry name" value="Periplasmic binding protein-like II"/>
    <property type="match status" value="1"/>
</dbReference>
<sequence>MIGAFPTACAVLVPRTVAALLNAHPALQVVIDEAATPVLLRRLRARRLDVALVALGTAPAESDVTSFRAHALPVVGLRIAVPADHRLARRRTVQPRELADEAWIAGVGSPGEPQFGAWPTVGEPRIAYTVRHWTTRLGLVAAGLGITVLPGTMASTVPADVRVLTVHDRSYAGGNSTILTRSDPGRATDLAVNALLEQASALRAQAND</sequence>
<dbReference type="Pfam" id="PF03466">
    <property type="entry name" value="LysR_substrate"/>
    <property type="match status" value="1"/>
</dbReference>